<proteinExistence type="predicted"/>
<evidence type="ECO:0000313" key="1">
    <source>
        <dbReference type="EMBL" id="KAI5084035.1"/>
    </source>
</evidence>
<accession>A0A9D4VDI1</accession>
<dbReference type="EMBL" id="JABFUD020000001">
    <property type="protein sequence ID" value="KAI5084890.1"/>
    <property type="molecule type" value="Genomic_DNA"/>
</dbReference>
<evidence type="ECO:0000313" key="2">
    <source>
        <dbReference type="EMBL" id="KAI5084890.1"/>
    </source>
</evidence>
<keyword evidence="3" id="KW-1185">Reference proteome</keyword>
<protein>
    <submittedName>
        <fullName evidence="1">Uncharacterized protein</fullName>
    </submittedName>
</protein>
<gene>
    <name evidence="1" type="ORF">GOP47_0000204</name>
    <name evidence="2" type="ORF">GOP47_0001059</name>
</gene>
<sequence length="102" mass="11505">MCRCLLEGHVRSEWQTTLHVAPPEQISPYHGFYCPGCSDVGRSSARIDPWHPRWCGRPDLAGDGAPKIPLSSDVCFHLWMGGSLFSRCTWVMGYPWDCLVIL</sequence>
<name>A0A9D4VDI1_ADICA</name>
<evidence type="ECO:0000313" key="3">
    <source>
        <dbReference type="Proteomes" id="UP000886520"/>
    </source>
</evidence>
<comment type="caution">
    <text evidence="1">The sequence shown here is derived from an EMBL/GenBank/DDBJ whole genome shotgun (WGS) entry which is preliminary data.</text>
</comment>
<dbReference type="AlphaFoldDB" id="A0A9D4VDI1"/>
<dbReference type="EMBL" id="JABFUD020000001">
    <property type="protein sequence ID" value="KAI5084035.1"/>
    <property type="molecule type" value="Genomic_DNA"/>
</dbReference>
<reference evidence="1" key="1">
    <citation type="submission" date="2021-01" db="EMBL/GenBank/DDBJ databases">
        <title>Adiantum capillus-veneris genome.</title>
        <authorList>
            <person name="Fang Y."/>
            <person name="Liao Q."/>
        </authorList>
    </citation>
    <scope>NUCLEOTIDE SEQUENCE</scope>
    <source>
        <strain evidence="1">H3</strain>
        <tissue evidence="1">Leaf</tissue>
    </source>
</reference>
<organism evidence="1 3">
    <name type="scientific">Adiantum capillus-veneris</name>
    <name type="common">Maidenhair fern</name>
    <dbReference type="NCBI Taxonomy" id="13818"/>
    <lineage>
        <taxon>Eukaryota</taxon>
        <taxon>Viridiplantae</taxon>
        <taxon>Streptophyta</taxon>
        <taxon>Embryophyta</taxon>
        <taxon>Tracheophyta</taxon>
        <taxon>Polypodiopsida</taxon>
        <taxon>Polypodiidae</taxon>
        <taxon>Polypodiales</taxon>
        <taxon>Pteridineae</taxon>
        <taxon>Pteridaceae</taxon>
        <taxon>Vittarioideae</taxon>
        <taxon>Adiantum</taxon>
    </lineage>
</organism>
<dbReference type="Proteomes" id="UP000886520">
    <property type="component" value="Chromosome 1"/>
</dbReference>